<dbReference type="Gene3D" id="3.30.200.20">
    <property type="entry name" value="Phosphorylase Kinase, domain 1"/>
    <property type="match status" value="1"/>
</dbReference>
<keyword evidence="4" id="KW-0418">Kinase</keyword>
<dbReference type="InterPro" id="IPR000719">
    <property type="entry name" value="Prot_kinase_dom"/>
</dbReference>
<dbReference type="InterPro" id="IPR011009">
    <property type="entry name" value="Kinase-like_dom_sf"/>
</dbReference>
<dbReference type="Proteomes" id="UP000886653">
    <property type="component" value="Unassembled WGS sequence"/>
</dbReference>
<keyword evidence="3" id="KW-0547">Nucleotide-binding</keyword>
<dbReference type="Gene3D" id="1.10.510.10">
    <property type="entry name" value="Transferase(Phosphotransferase) domain 1"/>
    <property type="match status" value="1"/>
</dbReference>
<reference evidence="7" key="1">
    <citation type="submission" date="2013-11" db="EMBL/GenBank/DDBJ databases">
        <title>Genome sequence of the fusiform rust pathogen reveals effectors for host alternation and coevolution with pine.</title>
        <authorList>
            <consortium name="DOE Joint Genome Institute"/>
            <person name="Smith K."/>
            <person name="Pendleton A."/>
            <person name="Kubisiak T."/>
            <person name="Anderson C."/>
            <person name="Salamov A."/>
            <person name="Aerts A."/>
            <person name="Riley R."/>
            <person name="Clum A."/>
            <person name="Lindquist E."/>
            <person name="Ence D."/>
            <person name="Campbell M."/>
            <person name="Kronenberg Z."/>
            <person name="Feau N."/>
            <person name="Dhillon B."/>
            <person name="Hamelin R."/>
            <person name="Burleigh J."/>
            <person name="Smith J."/>
            <person name="Yandell M."/>
            <person name="Nelson C."/>
            <person name="Grigoriev I."/>
            <person name="Davis J."/>
        </authorList>
    </citation>
    <scope>NUCLEOTIDE SEQUENCE</scope>
    <source>
        <strain evidence="7">G11</strain>
    </source>
</reference>
<keyword evidence="5" id="KW-0067">ATP-binding</keyword>
<evidence type="ECO:0000256" key="1">
    <source>
        <dbReference type="ARBA" id="ARBA00022527"/>
    </source>
</evidence>
<gene>
    <name evidence="7" type="ORF">CROQUDRAFT_710626</name>
</gene>
<dbReference type="SUPFAM" id="SSF56112">
    <property type="entry name" value="Protein kinase-like (PK-like)"/>
    <property type="match status" value="1"/>
</dbReference>
<evidence type="ECO:0000256" key="5">
    <source>
        <dbReference type="ARBA" id="ARBA00022840"/>
    </source>
</evidence>
<accession>A0A9P6NDP0</accession>
<organism evidence="7 8">
    <name type="scientific">Cronartium quercuum f. sp. fusiforme G11</name>
    <dbReference type="NCBI Taxonomy" id="708437"/>
    <lineage>
        <taxon>Eukaryota</taxon>
        <taxon>Fungi</taxon>
        <taxon>Dikarya</taxon>
        <taxon>Basidiomycota</taxon>
        <taxon>Pucciniomycotina</taxon>
        <taxon>Pucciniomycetes</taxon>
        <taxon>Pucciniales</taxon>
        <taxon>Coleosporiaceae</taxon>
        <taxon>Cronartium</taxon>
    </lineage>
</organism>
<feature type="domain" description="Protein kinase" evidence="6">
    <location>
        <begin position="1"/>
        <end position="216"/>
    </location>
</feature>
<keyword evidence="2" id="KW-0808">Transferase</keyword>
<protein>
    <recommendedName>
        <fullName evidence="6">Protein kinase domain-containing protein</fullName>
    </recommendedName>
</protein>
<keyword evidence="1" id="KW-0723">Serine/threonine-protein kinase</keyword>
<dbReference type="PROSITE" id="PS50011">
    <property type="entry name" value="PROTEIN_KINASE_DOM"/>
    <property type="match status" value="1"/>
</dbReference>
<evidence type="ECO:0000256" key="4">
    <source>
        <dbReference type="ARBA" id="ARBA00022777"/>
    </source>
</evidence>
<evidence type="ECO:0000313" key="7">
    <source>
        <dbReference type="EMBL" id="KAG0144043.1"/>
    </source>
</evidence>
<dbReference type="FunFam" id="1.10.510.10:FF:000624">
    <property type="entry name" value="Mitogen-activated protein kinase"/>
    <property type="match status" value="1"/>
</dbReference>
<dbReference type="GO" id="GO:0005524">
    <property type="term" value="F:ATP binding"/>
    <property type="evidence" value="ECO:0007669"/>
    <property type="project" value="UniProtKB-KW"/>
</dbReference>
<evidence type="ECO:0000256" key="3">
    <source>
        <dbReference type="ARBA" id="ARBA00022741"/>
    </source>
</evidence>
<dbReference type="OrthoDB" id="192887at2759"/>
<dbReference type="EMBL" id="MU167304">
    <property type="protein sequence ID" value="KAG0144043.1"/>
    <property type="molecule type" value="Genomic_DNA"/>
</dbReference>
<name>A0A9P6NDP0_9BASI</name>
<dbReference type="InterPro" id="IPR050117">
    <property type="entry name" value="MAPK"/>
</dbReference>
<dbReference type="AlphaFoldDB" id="A0A9P6NDP0"/>
<evidence type="ECO:0000259" key="6">
    <source>
        <dbReference type="PROSITE" id="PS50011"/>
    </source>
</evidence>
<dbReference type="SMART" id="SM00220">
    <property type="entry name" value="S_TKc"/>
    <property type="match status" value="1"/>
</dbReference>
<comment type="caution">
    <text evidence="7">The sequence shown here is derived from an EMBL/GenBank/DDBJ whole genome shotgun (WGS) entry which is preliminary data.</text>
</comment>
<dbReference type="Pfam" id="PF00069">
    <property type="entry name" value="Pkinase"/>
    <property type="match status" value="1"/>
</dbReference>
<keyword evidence="8" id="KW-1185">Reference proteome</keyword>
<dbReference type="GO" id="GO:0004674">
    <property type="term" value="F:protein serine/threonine kinase activity"/>
    <property type="evidence" value="ECO:0007669"/>
    <property type="project" value="UniProtKB-KW"/>
</dbReference>
<sequence>MIEAFKKVYLIQELMETDMHHMICTQDLSDDHFQYSIYQTLQALKVLHSTNMIHQDLKPLKLLLNDNCDMKVCDFGLAQCPHSQARDRFMTKYVSKSWYHAPKIMLIFKQYTKTLDVWLVGCILAEMLSSHLLFPSHDYHCQLTLILDVLDTPTLDKLYAINSHRSCDYIQALPFHKKHTTSKNYSDKAVQVTSFQHSLPQCIWTCNQLPQQDPHF</sequence>
<dbReference type="PANTHER" id="PTHR24055">
    <property type="entry name" value="MITOGEN-ACTIVATED PROTEIN KINASE"/>
    <property type="match status" value="1"/>
</dbReference>
<evidence type="ECO:0000256" key="2">
    <source>
        <dbReference type="ARBA" id="ARBA00022679"/>
    </source>
</evidence>
<proteinExistence type="predicted"/>
<evidence type="ECO:0000313" key="8">
    <source>
        <dbReference type="Proteomes" id="UP000886653"/>
    </source>
</evidence>